<feature type="region of interest" description="Disordered" evidence="2">
    <location>
        <begin position="47"/>
        <end position="75"/>
    </location>
</feature>
<dbReference type="GeneID" id="18259183"/>
<accession>G0SDE0</accession>
<evidence type="ECO:0000256" key="3">
    <source>
        <dbReference type="SAM" id="Phobius"/>
    </source>
</evidence>
<dbReference type="HOGENOM" id="CLU_000022_3_5_1"/>
<dbReference type="InterPro" id="IPR025110">
    <property type="entry name" value="AMP-bd_C"/>
</dbReference>
<dbReference type="InterPro" id="IPR042099">
    <property type="entry name" value="ANL_N_sf"/>
</dbReference>
<gene>
    <name evidence="7" type="ORF">CTHT_0051450</name>
</gene>
<dbReference type="InterPro" id="IPR045851">
    <property type="entry name" value="AMP-bd_C_sf"/>
</dbReference>
<evidence type="ECO:0000256" key="1">
    <source>
        <dbReference type="ARBA" id="ARBA00006432"/>
    </source>
</evidence>
<dbReference type="eggNOG" id="KOG1175">
    <property type="taxonomic scope" value="Eukaryota"/>
</dbReference>
<dbReference type="AlphaFoldDB" id="G0SDE0"/>
<dbReference type="Pfam" id="PF16177">
    <property type="entry name" value="ACAS_N"/>
    <property type="match status" value="1"/>
</dbReference>
<dbReference type="OMA" id="VDNWWST"/>
<evidence type="ECO:0000259" key="4">
    <source>
        <dbReference type="Pfam" id="PF00501"/>
    </source>
</evidence>
<feature type="domain" description="AMP-binding enzyme C-terminal" evidence="5">
    <location>
        <begin position="653"/>
        <end position="730"/>
    </location>
</feature>
<dbReference type="Pfam" id="PF13193">
    <property type="entry name" value="AMP-binding_C"/>
    <property type="match status" value="1"/>
</dbReference>
<dbReference type="PROSITE" id="PS00455">
    <property type="entry name" value="AMP_BINDING"/>
    <property type="match status" value="1"/>
</dbReference>
<sequence length="795" mass="87950">MRGQRRGYQHVVMLRALLTLSYPSVTFVTSVTAISWAIVIAAIPSDPSSPLPDRNTKPATGTRIQLSAPDSPSFQPVDDLLSSRLPVSVYSRPASGLFAAMDSHPQDEVHHHSLTDPESFWGHQAEHLYWHKKPSCVLAWTTKELKNGVTHDHWEWFPDGEISTCYNCIDRHVLAGRGDCPAILYDSPVTNTKQRYTYKQLLDEVETFAAVLREEGVKKGDVVLVYMPMIPAALIGILAINRLGAIHAVVFGGFASNALAQRIEASRPVVILTASCGIDGNKPPIPYKDYVEEAIKISKWKPPRTIIWQREQLLWNPINKAKGERDWKQLQRSAWKRGRRAECVPVKSTDPIYIIYTSGTTGLPKGVLREAGGHAVGLHLSISYLFDIHGPGDVMGCFSDIGWVVSHSYTLYGPLLTGAATVLYEGKPVGTPDASAFWRLVEEYKINTMFTAPTALRAIRKEDPKNEHITRIGKRGGLRSLRAIFLAGERSEPAIITMYQDLLKKYGAPDSHVVDNWWSSESGSPISGIALVPHAGKDRLTDIKDHPPLLIKPGSAGKAMPGFDVRVVDDKGNEVPRGKMGNIVLGLPLAPTAFRTLWEDEERFYKGYLKRFGGKWIDTGDAGWIDEKGYIHIMARTDDIINVAAHRLSTGGIEQAITSHPLVTEACVVGIPDALKGQLPFAFVQTSQQVDDKQLFEEINKLVRTQVGPIASLGGMIQGKGMIPKTRSGKTLRRVLRELVENATNGEFDKEVTVPSTVEDASVINVAREKIREYFQKVGDKHKSIDQVKPIKAKL</sequence>
<keyword evidence="3" id="KW-0472">Membrane</keyword>
<proteinExistence type="inferred from homology"/>
<dbReference type="Gene3D" id="3.30.300.30">
    <property type="match status" value="1"/>
</dbReference>
<reference evidence="7 8" key="1">
    <citation type="journal article" date="2011" name="Cell">
        <title>Insight into structure and assembly of the nuclear pore complex by utilizing the genome of a eukaryotic thermophile.</title>
        <authorList>
            <person name="Amlacher S."/>
            <person name="Sarges P."/>
            <person name="Flemming D."/>
            <person name="van Noort V."/>
            <person name="Kunze R."/>
            <person name="Devos D.P."/>
            <person name="Arumugam M."/>
            <person name="Bork P."/>
            <person name="Hurt E."/>
        </authorList>
    </citation>
    <scope>NUCLEOTIDE SEQUENCE [LARGE SCALE GENOMIC DNA]</scope>
    <source>
        <strain evidence="8">DSM 1495 / CBS 144.50 / IMI 039719</strain>
    </source>
</reference>
<keyword evidence="3" id="KW-1133">Transmembrane helix</keyword>
<dbReference type="InterPro" id="IPR032387">
    <property type="entry name" value="ACAS_N"/>
</dbReference>
<evidence type="ECO:0000259" key="6">
    <source>
        <dbReference type="Pfam" id="PF16177"/>
    </source>
</evidence>
<name>G0SDE0_CHATD</name>
<feature type="domain" description="Acetyl-coenzyme A synthetase N-terminal" evidence="6">
    <location>
        <begin position="107"/>
        <end position="168"/>
    </location>
</feature>
<dbReference type="Pfam" id="PF00501">
    <property type="entry name" value="AMP-binding"/>
    <property type="match status" value="1"/>
</dbReference>
<dbReference type="PANTHER" id="PTHR43347:SF3">
    <property type="entry name" value="ACYL-COA SYNTHETASE SHORT-CHAIN FAMILY MEMBER 3, MITOCHONDRIAL"/>
    <property type="match status" value="1"/>
</dbReference>
<feature type="compositionally biased region" description="Polar residues" evidence="2">
    <location>
        <begin position="57"/>
        <end position="74"/>
    </location>
</feature>
<evidence type="ECO:0000313" key="8">
    <source>
        <dbReference type="Proteomes" id="UP000008066"/>
    </source>
</evidence>
<dbReference type="Proteomes" id="UP000008066">
    <property type="component" value="Unassembled WGS sequence"/>
</dbReference>
<dbReference type="GO" id="GO:0050218">
    <property type="term" value="F:propionate-CoA ligase activity"/>
    <property type="evidence" value="ECO:0007669"/>
    <property type="project" value="TreeGrafter"/>
</dbReference>
<organism evidence="8">
    <name type="scientific">Chaetomium thermophilum (strain DSM 1495 / CBS 144.50 / IMI 039719)</name>
    <name type="common">Thermochaetoides thermophila</name>
    <dbReference type="NCBI Taxonomy" id="759272"/>
    <lineage>
        <taxon>Eukaryota</taxon>
        <taxon>Fungi</taxon>
        <taxon>Dikarya</taxon>
        <taxon>Ascomycota</taxon>
        <taxon>Pezizomycotina</taxon>
        <taxon>Sordariomycetes</taxon>
        <taxon>Sordariomycetidae</taxon>
        <taxon>Sordariales</taxon>
        <taxon>Chaetomiaceae</taxon>
        <taxon>Thermochaetoides</taxon>
    </lineage>
</organism>
<dbReference type="InterPro" id="IPR020845">
    <property type="entry name" value="AMP-binding_CS"/>
</dbReference>
<dbReference type="Gene3D" id="3.40.50.12780">
    <property type="entry name" value="N-terminal domain of ligase-like"/>
    <property type="match status" value="1"/>
</dbReference>
<protein>
    <submittedName>
        <fullName evidence="7">Uncharacterized protein</fullName>
    </submittedName>
</protein>
<dbReference type="InterPro" id="IPR000873">
    <property type="entry name" value="AMP-dep_synth/lig_dom"/>
</dbReference>
<keyword evidence="3" id="KW-0812">Transmembrane</keyword>
<dbReference type="RefSeq" id="XP_006695486.1">
    <property type="nucleotide sequence ID" value="XM_006695423.1"/>
</dbReference>
<feature type="transmembrane region" description="Helical" evidence="3">
    <location>
        <begin position="20"/>
        <end position="43"/>
    </location>
</feature>
<evidence type="ECO:0000259" key="5">
    <source>
        <dbReference type="Pfam" id="PF13193"/>
    </source>
</evidence>
<evidence type="ECO:0000313" key="7">
    <source>
        <dbReference type="EMBL" id="EGS18541.1"/>
    </source>
</evidence>
<dbReference type="OrthoDB" id="1706066at2759"/>
<dbReference type="STRING" id="759272.G0SDE0"/>
<dbReference type="KEGG" id="cthr:CTHT_0051450"/>
<dbReference type="SUPFAM" id="SSF56801">
    <property type="entry name" value="Acetyl-CoA synthetase-like"/>
    <property type="match status" value="1"/>
</dbReference>
<keyword evidence="8" id="KW-1185">Reference proteome</keyword>
<evidence type="ECO:0000256" key="2">
    <source>
        <dbReference type="SAM" id="MobiDB-lite"/>
    </source>
</evidence>
<comment type="similarity">
    <text evidence="1">Belongs to the ATP-dependent AMP-binding enzyme family.</text>
</comment>
<feature type="domain" description="AMP-dependent synthetase/ligase" evidence="4">
    <location>
        <begin position="176"/>
        <end position="586"/>
    </location>
</feature>
<dbReference type="PANTHER" id="PTHR43347">
    <property type="entry name" value="ACYL-COA SYNTHETASE"/>
    <property type="match status" value="1"/>
</dbReference>
<dbReference type="EMBL" id="GL988045">
    <property type="protein sequence ID" value="EGS18541.1"/>
    <property type="molecule type" value="Genomic_DNA"/>
</dbReference>